<gene>
    <name evidence="2" type="ORF">IMSHALPRED_003917</name>
</gene>
<feature type="region of interest" description="Disordered" evidence="1">
    <location>
        <begin position="372"/>
        <end position="483"/>
    </location>
</feature>
<feature type="region of interest" description="Disordered" evidence="1">
    <location>
        <begin position="188"/>
        <end position="232"/>
    </location>
</feature>
<feature type="compositionally biased region" description="Polar residues" evidence="1">
    <location>
        <begin position="408"/>
        <end position="419"/>
    </location>
</feature>
<keyword evidence="3" id="KW-1185">Reference proteome</keyword>
<feature type="compositionally biased region" description="Basic and acidic residues" evidence="1">
    <location>
        <begin position="207"/>
        <end position="226"/>
    </location>
</feature>
<dbReference type="EMBL" id="CAJPDT010000199">
    <property type="protein sequence ID" value="CAF9942621.1"/>
    <property type="molecule type" value="Genomic_DNA"/>
</dbReference>
<sequence length="657" mass="74961">MSLEDSARKRDRQATQAQRVQATDFSEYQLLSRGIASIQALQIVLQDKIQRVSLKYKDCVFTVGDWKQFIDEERRDTKEKKLTSEWQYGYLLWYLLDEEGWRFLLSFHNRTPGKSPDTIIPFVYNQNPYTQADPAVKWPIQVPDFYLQRDDPKRFDRLLFRLKIMTEQSGSEELSDIESSDPRIMAEAKKAKATKKKVAPTTRSKSKKTESEAESKGKKPESEGKKAAAAPATKVRWRPGGAIAINYYYDERPADRRLLVSKDVPKGAFPPEGLDMCDVWVVKILESDMTGKARGSTYPATFDSKGGLRRDYEYKGRAAKVWNEEKQFFYYQVDFNIIQFHGAEGVAAGLDFTVNKDKYTVASVIEEGGQCVVQNEDYDPDNPTEDTKSFRKRKKPGEAPVEEKSETFKPTTVDESASSVPKKAKTSVEKPAPAPGDRVMGNLTDLLLEPKKPAVKSMKPDKTTRPKGRLHFSESEDEPETSEDALISKLRQELIEVKRDFVKAKGEVEDFRELLRHIQGKLVLTAISLERSYASNEVLLLLIKKEIALARKAPNSKEDAQNLEESLDNITKVIRRIVDPFNDTADLINKVMPLYADRIFVHSEDFTNLVANPSEDFQNWRNAENFQNDDFSKLQTEDEITLDHTGNIPDEDADMED</sequence>
<evidence type="ECO:0000256" key="1">
    <source>
        <dbReference type="SAM" id="MobiDB-lite"/>
    </source>
</evidence>
<comment type="caution">
    <text evidence="2">The sequence shown here is derived from an EMBL/GenBank/DDBJ whole genome shotgun (WGS) entry which is preliminary data.</text>
</comment>
<protein>
    <submittedName>
        <fullName evidence="2">Uncharacterized protein</fullName>
    </submittedName>
</protein>
<reference evidence="2" key="1">
    <citation type="submission" date="2021-03" db="EMBL/GenBank/DDBJ databases">
        <authorList>
            <person name="Tagirdzhanova G."/>
        </authorList>
    </citation>
    <scope>NUCLEOTIDE SEQUENCE</scope>
</reference>
<dbReference type="Proteomes" id="UP000664534">
    <property type="component" value="Unassembled WGS sequence"/>
</dbReference>
<dbReference type="AlphaFoldDB" id="A0A8H3J860"/>
<evidence type="ECO:0000313" key="3">
    <source>
        <dbReference type="Proteomes" id="UP000664534"/>
    </source>
</evidence>
<accession>A0A8H3J860</accession>
<evidence type="ECO:0000313" key="2">
    <source>
        <dbReference type="EMBL" id="CAF9942621.1"/>
    </source>
</evidence>
<proteinExistence type="predicted"/>
<organism evidence="2 3">
    <name type="scientific">Imshaugia aleurites</name>
    <dbReference type="NCBI Taxonomy" id="172621"/>
    <lineage>
        <taxon>Eukaryota</taxon>
        <taxon>Fungi</taxon>
        <taxon>Dikarya</taxon>
        <taxon>Ascomycota</taxon>
        <taxon>Pezizomycotina</taxon>
        <taxon>Lecanoromycetes</taxon>
        <taxon>OSLEUM clade</taxon>
        <taxon>Lecanoromycetidae</taxon>
        <taxon>Lecanorales</taxon>
        <taxon>Lecanorineae</taxon>
        <taxon>Parmeliaceae</taxon>
        <taxon>Imshaugia</taxon>
    </lineage>
</organism>
<feature type="region of interest" description="Disordered" evidence="1">
    <location>
        <begin position="637"/>
        <end position="657"/>
    </location>
</feature>
<name>A0A8H3J860_9LECA</name>
<feature type="compositionally biased region" description="Basic and acidic residues" evidence="1">
    <location>
        <begin position="448"/>
        <end position="464"/>
    </location>
</feature>